<sequence length="344" mass="39162">MSTISCSRSLLLLVFYFRFTLNIFQSLCKTLRSALYEDSELDYCQIRVAKDYTFLVIEFFFSHDISLQYRISCMEILKECKAIYDKNACANQISINKSLLSDVLSNFNKSMSELTIHLSQKDCKFQNVPELFKPSEIAQTQVCISADDFDSFTFSKSTSFTLCYREFKAIMSFWNILTVSAVKIYCDEPASPLIVVFTDDLIISGEFVFATAPIDQPNNSVPSQEAKQKPITLVVSSPMECQVGDRTISSISRNDVDLDEDDLIIQSLDLTQNQMNITMNNNECNQTKPSLFARNLDNDPDADSSISTSFDPNWLQRIREQVNSSNLKRRHSNSVLVCDSENED</sequence>
<name>A0ABD2Q851_9PLAT</name>
<accession>A0ABD2Q851</accession>
<feature type="region of interest" description="Disordered" evidence="1">
    <location>
        <begin position="290"/>
        <end position="309"/>
    </location>
</feature>
<proteinExistence type="predicted"/>
<dbReference type="PANTHER" id="PTHR15237:SF0">
    <property type="entry name" value="CELL CYCLE CHECKPOINT CONTROL PROTEIN"/>
    <property type="match status" value="1"/>
</dbReference>
<evidence type="ECO:0000313" key="3">
    <source>
        <dbReference type="Proteomes" id="UP001626550"/>
    </source>
</evidence>
<comment type="caution">
    <text evidence="2">The sequence shown here is derived from an EMBL/GenBank/DDBJ whole genome shotgun (WGS) entry which is preliminary data.</text>
</comment>
<dbReference type="Pfam" id="PF04139">
    <property type="entry name" value="Rad9"/>
    <property type="match status" value="1"/>
</dbReference>
<dbReference type="InterPro" id="IPR007268">
    <property type="entry name" value="Rad9/Ddc1"/>
</dbReference>
<dbReference type="PANTHER" id="PTHR15237">
    <property type="entry name" value="DNA REPAIR PROTEIN RAD9"/>
    <property type="match status" value="1"/>
</dbReference>
<protein>
    <submittedName>
        <fullName evidence="2">Cell cycle checkpoint control protein rad9a</fullName>
    </submittedName>
</protein>
<evidence type="ECO:0000313" key="2">
    <source>
        <dbReference type="EMBL" id="KAL3314406.1"/>
    </source>
</evidence>
<organism evidence="2 3">
    <name type="scientific">Cichlidogyrus casuarinus</name>
    <dbReference type="NCBI Taxonomy" id="1844966"/>
    <lineage>
        <taxon>Eukaryota</taxon>
        <taxon>Metazoa</taxon>
        <taxon>Spiralia</taxon>
        <taxon>Lophotrochozoa</taxon>
        <taxon>Platyhelminthes</taxon>
        <taxon>Monogenea</taxon>
        <taxon>Monopisthocotylea</taxon>
        <taxon>Dactylogyridea</taxon>
        <taxon>Ancyrocephalidae</taxon>
        <taxon>Cichlidogyrus</taxon>
    </lineage>
</organism>
<keyword evidence="3" id="KW-1185">Reference proteome</keyword>
<reference evidence="2 3" key="1">
    <citation type="submission" date="2024-11" db="EMBL/GenBank/DDBJ databases">
        <title>Adaptive evolution of stress response genes in parasites aligns with host niche diversity.</title>
        <authorList>
            <person name="Hahn C."/>
            <person name="Resl P."/>
        </authorList>
    </citation>
    <scope>NUCLEOTIDE SEQUENCE [LARGE SCALE GENOMIC DNA]</scope>
    <source>
        <strain evidence="2">EGGRZ-B1_66</strain>
        <tissue evidence="2">Body</tissue>
    </source>
</reference>
<dbReference type="AlphaFoldDB" id="A0ABD2Q851"/>
<dbReference type="EMBL" id="JBJKFK010001011">
    <property type="protein sequence ID" value="KAL3314406.1"/>
    <property type="molecule type" value="Genomic_DNA"/>
</dbReference>
<dbReference type="Proteomes" id="UP001626550">
    <property type="component" value="Unassembled WGS sequence"/>
</dbReference>
<gene>
    <name evidence="2" type="primary">RAD9A</name>
    <name evidence="2" type="ORF">Ciccas_006977</name>
</gene>
<evidence type="ECO:0000256" key="1">
    <source>
        <dbReference type="SAM" id="MobiDB-lite"/>
    </source>
</evidence>
<dbReference type="Gene3D" id="3.70.10.10">
    <property type="match status" value="1"/>
</dbReference>